<evidence type="ECO:0000259" key="3">
    <source>
        <dbReference type="Pfam" id="PF12010"/>
    </source>
</evidence>
<dbReference type="InterPro" id="IPR050490">
    <property type="entry name" value="Bact_solute-bd_prot1"/>
</dbReference>
<accession>A0A2V5KM24</accession>
<proteinExistence type="predicted"/>
<dbReference type="PANTHER" id="PTHR43649">
    <property type="entry name" value="ARABINOSE-BINDING PROTEIN-RELATED"/>
    <property type="match status" value="1"/>
</dbReference>
<comment type="caution">
    <text evidence="4">The sequence shown here is derived from an EMBL/GenBank/DDBJ whole genome shotgun (WGS) entry which is preliminary data.</text>
</comment>
<sequence>MKQAFGKTIRSPWLTAIALGSALAMTAAGCSSSSGSGATENPGGASSPSATSDAGKALEPVELTWYYPQNKANPDLALVNEAVNKITKEKINATIKLRPVDFGTYEQKMNTVVAASEPFDIIWNSNWLFKFEANQKKGVFQPLDDLLKTKGQKLFASLEQKFWDDAKLEGKIYAVPNFQFSASRAGLVIQKRFVDKYKLDISTIKKIEDIEPFLKQIKDNEPGITPFGTTKGFYTGMLYNIDVKVPVYENDPNNKVLPDVTKEMRENYKLAHSWYTKGYINQDAATLKAPADAYNKGTTAVWFDWTGKPGSEVEFKAAAGGFDVVLVPLSKANFTGAASTLNAISRTSKNPERAMMFLELVNTDKELYNTLVYGIEGKHYTKTTGNYIKINQDAGYFTNTDWVFGNISNEYLPEGVPADKLAQTIKLNNEAYVSKYNGFVFNSDPVKTEVANVKAVKDEYGAGLGSGTLDPEKYLPIFEDKLQKAGADKIVAEMQKQLDEWLKANGKK</sequence>
<feature type="domain" description="DUF3502" evidence="3">
    <location>
        <begin position="436"/>
        <end position="503"/>
    </location>
</feature>
<dbReference type="EMBL" id="QJVJ01000011">
    <property type="protein sequence ID" value="PYI51937.1"/>
    <property type="molecule type" value="Genomic_DNA"/>
</dbReference>
<keyword evidence="5" id="KW-1185">Reference proteome</keyword>
<dbReference type="Proteomes" id="UP000247476">
    <property type="component" value="Unassembled WGS sequence"/>
</dbReference>
<feature type="chain" id="PRO_5038708902" evidence="2">
    <location>
        <begin position="28"/>
        <end position="508"/>
    </location>
</feature>
<feature type="signal peptide" evidence="2">
    <location>
        <begin position="1"/>
        <end position="27"/>
    </location>
</feature>
<evidence type="ECO:0000256" key="1">
    <source>
        <dbReference type="SAM" id="MobiDB-lite"/>
    </source>
</evidence>
<reference evidence="4 5" key="1">
    <citation type="submission" date="2018-05" db="EMBL/GenBank/DDBJ databases">
        <title>Paenibacillus flagellatus sp. nov., isolated from selenium mineral soil.</title>
        <authorList>
            <person name="Dai X."/>
        </authorList>
    </citation>
    <scope>NUCLEOTIDE SEQUENCE [LARGE SCALE GENOMIC DNA]</scope>
    <source>
        <strain evidence="4 5">DXL2</strain>
    </source>
</reference>
<dbReference type="Gene3D" id="3.40.190.10">
    <property type="entry name" value="Periplasmic binding protein-like II"/>
    <property type="match status" value="1"/>
</dbReference>
<dbReference type="AlphaFoldDB" id="A0A2V5KM24"/>
<evidence type="ECO:0000313" key="5">
    <source>
        <dbReference type="Proteomes" id="UP000247476"/>
    </source>
</evidence>
<organism evidence="4 5">
    <name type="scientific">Paenibacillus flagellatus</name>
    <dbReference type="NCBI Taxonomy" id="2211139"/>
    <lineage>
        <taxon>Bacteria</taxon>
        <taxon>Bacillati</taxon>
        <taxon>Bacillota</taxon>
        <taxon>Bacilli</taxon>
        <taxon>Bacillales</taxon>
        <taxon>Paenibacillaceae</taxon>
        <taxon>Paenibacillus</taxon>
    </lineage>
</organism>
<name>A0A2V5KM24_9BACL</name>
<dbReference type="InterPro" id="IPR022627">
    <property type="entry name" value="DUF3502"/>
</dbReference>
<keyword evidence="2" id="KW-0732">Signal</keyword>
<dbReference type="Pfam" id="PF12010">
    <property type="entry name" value="DUF3502"/>
    <property type="match status" value="1"/>
</dbReference>
<gene>
    <name evidence="4" type="ORF">DLM86_23810</name>
</gene>
<evidence type="ECO:0000313" key="4">
    <source>
        <dbReference type="EMBL" id="PYI51937.1"/>
    </source>
</evidence>
<protein>
    <submittedName>
        <fullName evidence="4">ABC transporter substrate-binding protein</fullName>
    </submittedName>
</protein>
<dbReference type="PROSITE" id="PS51257">
    <property type="entry name" value="PROKAR_LIPOPROTEIN"/>
    <property type="match status" value="1"/>
</dbReference>
<dbReference type="SUPFAM" id="SSF53850">
    <property type="entry name" value="Periplasmic binding protein-like II"/>
    <property type="match status" value="1"/>
</dbReference>
<dbReference type="PANTHER" id="PTHR43649:SF17">
    <property type="entry name" value="ABC TRANSPORTER SOLUTE BINDING PROTEIN-SUGAR TRANSPORT"/>
    <property type="match status" value="1"/>
</dbReference>
<dbReference type="OrthoDB" id="7936627at2"/>
<dbReference type="RefSeq" id="WP_110842563.1">
    <property type="nucleotide sequence ID" value="NZ_QJVJ01000011.1"/>
</dbReference>
<feature type="region of interest" description="Disordered" evidence="1">
    <location>
        <begin position="31"/>
        <end position="53"/>
    </location>
</feature>
<evidence type="ECO:0000256" key="2">
    <source>
        <dbReference type="SAM" id="SignalP"/>
    </source>
</evidence>